<organism evidence="1 2">
    <name type="scientific">Fusarium albosuccineum</name>
    <dbReference type="NCBI Taxonomy" id="1237068"/>
    <lineage>
        <taxon>Eukaryota</taxon>
        <taxon>Fungi</taxon>
        <taxon>Dikarya</taxon>
        <taxon>Ascomycota</taxon>
        <taxon>Pezizomycotina</taxon>
        <taxon>Sordariomycetes</taxon>
        <taxon>Hypocreomycetidae</taxon>
        <taxon>Hypocreales</taxon>
        <taxon>Nectriaceae</taxon>
        <taxon>Fusarium</taxon>
        <taxon>Fusarium decemcellulare species complex</taxon>
    </lineage>
</organism>
<sequence>MAVDGVSSHLLMAERITNAPASTGADEPDLSPFATPTSVNVLSSNPPCRCVKRRVQPVFRPSAAATAAFRYAIAAHKSPCPFLGLESIDNLDIAEFLNFGSTDIDGPTIVDTWDPLSPQRPANLEQLPAPGHQRKRRHRACQQTRQTSIPLPLQDIWPRVREVETWKFCAKELLSFVTLFATTATSSFILQPAGNRLHTSLRRALGVCAASYTLSEQPFDQLLEDEMQHLTEASTVGDMSVMPGDAYSQTLSAFRQHLARLQAMALYQIIGLFSDNTRRQRRAKQHEALMASWTRELLLCIQLLELKSKEETPIFRDFDLNNPESVTEGPPAFSSCHNTPLQKEEIESAYKTVLVSYFARCVNSILRDQKWGLVVELSWMPVLVPPQQGTKVETHDFFDEEIHTMAYYDFADLWGQKKSMPGLDAHDRFIVLLLVAYRKLMWWRAIPLPFRTSLADMLIRVPRDGTILAEKPGAITQKRKI</sequence>
<dbReference type="OrthoDB" id="9930022at2759"/>
<dbReference type="EMBL" id="JAADYS010002708">
    <property type="protein sequence ID" value="KAF4455932.1"/>
    <property type="molecule type" value="Genomic_DNA"/>
</dbReference>
<protein>
    <submittedName>
        <fullName evidence="1">C6 finger domain-containing</fullName>
    </submittedName>
</protein>
<accession>A0A8H4KRG6</accession>
<evidence type="ECO:0000313" key="2">
    <source>
        <dbReference type="Proteomes" id="UP000554235"/>
    </source>
</evidence>
<name>A0A8H4KRG6_9HYPO</name>
<proteinExistence type="predicted"/>
<comment type="caution">
    <text evidence="1">The sequence shown here is derived from an EMBL/GenBank/DDBJ whole genome shotgun (WGS) entry which is preliminary data.</text>
</comment>
<evidence type="ECO:0000313" key="1">
    <source>
        <dbReference type="EMBL" id="KAF4455932.1"/>
    </source>
</evidence>
<reference evidence="1 2" key="1">
    <citation type="submission" date="2020-01" db="EMBL/GenBank/DDBJ databases">
        <title>Identification and distribution of gene clusters putatively required for synthesis of sphingolipid metabolism inhibitors in phylogenetically diverse species of the filamentous fungus Fusarium.</title>
        <authorList>
            <person name="Kim H.-S."/>
            <person name="Busman M."/>
            <person name="Brown D.W."/>
            <person name="Divon H."/>
            <person name="Uhlig S."/>
            <person name="Proctor R.H."/>
        </authorList>
    </citation>
    <scope>NUCLEOTIDE SEQUENCE [LARGE SCALE GENOMIC DNA]</scope>
    <source>
        <strain evidence="1 2">NRRL 20459</strain>
    </source>
</reference>
<gene>
    <name evidence="1" type="ORF">FALBO_15527</name>
</gene>
<dbReference type="Proteomes" id="UP000554235">
    <property type="component" value="Unassembled WGS sequence"/>
</dbReference>
<dbReference type="AlphaFoldDB" id="A0A8H4KRG6"/>
<keyword evidence="2" id="KW-1185">Reference proteome</keyword>